<dbReference type="EMBL" id="AP018694">
    <property type="protein sequence ID" value="BBE20557.1"/>
    <property type="molecule type" value="Genomic_DNA"/>
</dbReference>
<evidence type="ECO:0000313" key="2">
    <source>
        <dbReference type="Proteomes" id="UP001193389"/>
    </source>
</evidence>
<name>A0A5K7SGK2_9BACT</name>
<dbReference type="KEGG" id="anf:AQPE_4751"/>
<organism evidence="1 2">
    <name type="scientific">Aquipluma nitroreducens</name>
    <dbReference type="NCBI Taxonomy" id="2010828"/>
    <lineage>
        <taxon>Bacteria</taxon>
        <taxon>Pseudomonadati</taxon>
        <taxon>Bacteroidota</taxon>
        <taxon>Bacteroidia</taxon>
        <taxon>Marinilabiliales</taxon>
        <taxon>Prolixibacteraceae</taxon>
        <taxon>Aquipluma</taxon>
    </lineage>
</organism>
<accession>A0A5K7SGK2</accession>
<gene>
    <name evidence="1" type="ORF">AQPE_4751</name>
</gene>
<dbReference type="Proteomes" id="UP001193389">
    <property type="component" value="Chromosome"/>
</dbReference>
<keyword evidence="2" id="KW-1185">Reference proteome</keyword>
<protein>
    <submittedName>
        <fullName evidence="1">Uncharacterized protein</fullName>
    </submittedName>
</protein>
<evidence type="ECO:0000313" key="1">
    <source>
        <dbReference type="EMBL" id="BBE20557.1"/>
    </source>
</evidence>
<reference evidence="1" key="1">
    <citation type="journal article" date="2020" name="Int. J. Syst. Evol. Microbiol.">
        <title>Aquipluma nitroreducens gen. nov. sp. nov., a novel facultatively anaerobic bacterium isolated from a freshwater lake.</title>
        <authorList>
            <person name="Watanabe M."/>
            <person name="Kojima H."/>
            <person name="Fukui M."/>
        </authorList>
    </citation>
    <scope>NUCLEOTIDE SEQUENCE</scope>
    <source>
        <strain evidence="1">MeG22</strain>
    </source>
</reference>
<sequence>MQRERFRLASLYAKRAFNDPELRVEYELVAKVKKLPSASAAAIADYFRSPEIMNAKISTDQSGIVIVEVVVVDYLRVKSVTISVNAPDGSVLESGNGVLGIDNQT</sequence>
<proteinExistence type="predicted"/>
<dbReference type="AlphaFoldDB" id="A0A5K7SGK2"/>